<gene>
    <name evidence="1" type="ORF">HDF15_002041</name>
</gene>
<sequence length="46" mass="5317">MIGLLAKYQYKKKDGSEFTSFVIREHWSGPDVIENWLDGVAAMNDR</sequence>
<proteinExistence type="predicted"/>
<comment type="caution">
    <text evidence="1">The sequence shown here is derived from an EMBL/GenBank/DDBJ whole genome shotgun (WGS) entry which is preliminary data.</text>
</comment>
<dbReference type="EMBL" id="JACHIO010000007">
    <property type="protein sequence ID" value="MBB5063696.1"/>
    <property type="molecule type" value="Genomic_DNA"/>
</dbReference>
<organism evidence="1 2">
    <name type="scientific">Granulicella mallensis</name>
    <dbReference type="NCBI Taxonomy" id="940614"/>
    <lineage>
        <taxon>Bacteria</taxon>
        <taxon>Pseudomonadati</taxon>
        <taxon>Acidobacteriota</taxon>
        <taxon>Terriglobia</taxon>
        <taxon>Terriglobales</taxon>
        <taxon>Acidobacteriaceae</taxon>
        <taxon>Granulicella</taxon>
    </lineage>
</organism>
<reference evidence="1 2" key="1">
    <citation type="submission" date="2020-08" db="EMBL/GenBank/DDBJ databases">
        <title>Genomic Encyclopedia of Type Strains, Phase IV (KMG-V): Genome sequencing to study the core and pangenomes of soil and plant-associated prokaryotes.</title>
        <authorList>
            <person name="Whitman W."/>
        </authorList>
    </citation>
    <scope>NUCLEOTIDE SEQUENCE [LARGE SCALE GENOMIC DNA]</scope>
    <source>
        <strain evidence="1 2">X5P3</strain>
    </source>
</reference>
<name>A0A7W7ZPA7_9BACT</name>
<dbReference type="AlphaFoldDB" id="A0A7W7ZPA7"/>
<accession>A0A7W7ZPA7</accession>
<evidence type="ECO:0000313" key="2">
    <source>
        <dbReference type="Proteomes" id="UP000584867"/>
    </source>
</evidence>
<evidence type="ECO:0000313" key="1">
    <source>
        <dbReference type="EMBL" id="MBB5063696.1"/>
    </source>
</evidence>
<protein>
    <submittedName>
        <fullName evidence="1">Uncharacterized protein</fullName>
    </submittedName>
</protein>
<dbReference type="Proteomes" id="UP000584867">
    <property type="component" value="Unassembled WGS sequence"/>
</dbReference>